<dbReference type="Gene3D" id="3.10.450.40">
    <property type="match status" value="1"/>
</dbReference>
<dbReference type="SUPFAM" id="SSF160719">
    <property type="entry name" value="gpW/gp25-like"/>
    <property type="match status" value="1"/>
</dbReference>
<sequence length="139" mass="16252">MEDKSFLGTGWSFPPTFKKQSGTNEMVSREEDIFQSLHILLTTQLNERIMRSDYGCDLTPLLYENITITLLTKIKGIIENAILRYEPRIDLLDVDFKSQETETLNGIINIEIVYRIRATNSRKNYVFPYYLEEGTFVKK</sequence>
<dbReference type="AlphaFoldDB" id="A0A2K9PR57"/>
<dbReference type="RefSeq" id="WP_102755722.1">
    <property type="nucleotide sequence ID" value="NZ_CP025791.1"/>
</dbReference>
<protein>
    <recommendedName>
        <fullName evidence="1">IraD/Gp25-like domain-containing protein</fullName>
    </recommendedName>
</protein>
<reference evidence="2 3" key="1">
    <citation type="submission" date="2018-01" db="EMBL/GenBank/DDBJ databases">
        <title>Complete genome sequence of Flavivirga eckloniae ECD14 isolated from seaweed Ecklonia cava.</title>
        <authorList>
            <person name="Lee J.H."/>
            <person name="Baik K.S."/>
            <person name="Seong C.N."/>
        </authorList>
    </citation>
    <scope>NUCLEOTIDE SEQUENCE [LARGE SCALE GENOMIC DNA]</scope>
    <source>
        <strain evidence="2 3">ECD14</strain>
    </source>
</reference>
<gene>
    <name evidence="2" type="ORF">C1H87_10295</name>
</gene>
<dbReference type="InterPro" id="IPR007048">
    <property type="entry name" value="IraD/Gp25-like"/>
</dbReference>
<proteinExistence type="predicted"/>
<evidence type="ECO:0000313" key="3">
    <source>
        <dbReference type="Proteomes" id="UP000235826"/>
    </source>
</evidence>
<keyword evidence="3" id="KW-1185">Reference proteome</keyword>
<name>A0A2K9PR57_9FLAO</name>
<dbReference type="Proteomes" id="UP000235826">
    <property type="component" value="Chromosome"/>
</dbReference>
<dbReference type="Pfam" id="PF04965">
    <property type="entry name" value="GPW_gp25"/>
    <property type="match status" value="1"/>
</dbReference>
<dbReference type="KEGG" id="fek:C1H87_10295"/>
<evidence type="ECO:0000259" key="1">
    <source>
        <dbReference type="Pfam" id="PF04965"/>
    </source>
</evidence>
<accession>A0A2K9PR57</accession>
<dbReference type="OrthoDB" id="9802846at2"/>
<dbReference type="EMBL" id="CP025791">
    <property type="protein sequence ID" value="AUP79067.1"/>
    <property type="molecule type" value="Genomic_DNA"/>
</dbReference>
<feature type="domain" description="IraD/Gp25-like" evidence="1">
    <location>
        <begin position="28"/>
        <end position="120"/>
    </location>
</feature>
<evidence type="ECO:0000313" key="2">
    <source>
        <dbReference type="EMBL" id="AUP79067.1"/>
    </source>
</evidence>
<organism evidence="2 3">
    <name type="scientific">Flavivirga eckloniae</name>
    <dbReference type="NCBI Taxonomy" id="1803846"/>
    <lineage>
        <taxon>Bacteria</taxon>
        <taxon>Pseudomonadati</taxon>
        <taxon>Bacteroidota</taxon>
        <taxon>Flavobacteriia</taxon>
        <taxon>Flavobacteriales</taxon>
        <taxon>Flavobacteriaceae</taxon>
        <taxon>Flavivirga</taxon>
    </lineage>
</organism>